<feature type="chain" id="PRO_5040894906" description="Phosphate starvation-inducible protein PsiF" evidence="1">
    <location>
        <begin position="21"/>
        <end position="88"/>
    </location>
</feature>
<feature type="signal peptide" evidence="1">
    <location>
        <begin position="1"/>
        <end position="20"/>
    </location>
</feature>
<organism evidence="2 3">
    <name type="scientific">Rhodoplanes serenus</name>
    <dbReference type="NCBI Taxonomy" id="200615"/>
    <lineage>
        <taxon>Bacteria</taxon>
        <taxon>Pseudomonadati</taxon>
        <taxon>Pseudomonadota</taxon>
        <taxon>Alphaproteobacteria</taxon>
        <taxon>Hyphomicrobiales</taxon>
        <taxon>Nitrobacteraceae</taxon>
        <taxon>Rhodoplanes</taxon>
    </lineage>
</organism>
<dbReference type="EMBL" id="WNKV01000010">
    <property type="protein sequence ID" value="MTW17369.1"/>
    <property type="molecule type" value="Genomic_DNA"/>
</dbReference>
<sequence length="88" mass="8671">MRALAAATAVLCLIALPAAAQAPAQAPATSCKAHAAEKKLAGAALNSFMKKCETDAQASCDAAAAEKKLAGAAKTSFTKKCVGDAVGH</sequence>
<name>A0A9X4XPP6_9BRAD</name>
<reference evidence="2 3" key="1">
    <citation type="submission" date="2019-11" db="EMBL/GenBank/DDBJ databases">
        <title>Whole-genome sequence of Rhodoplanes serenus DSM 18633, type strain.</title>
        <authorList>
            <person name="Kyndt J.A."/>
            <person name="Meyer T.E."/>
        </authorList>
    </citation>
    <scope>NUCLEOTIDE SEQUENCE [LARGE SCALE GENOMIC DNA]</scope>
    <source>
        <strain evidence="2 3">DSM 18633</strain>
    </source>
</reference>
<evidence type="ECO:0000256" key="1">
    <source>
        <dbReference type="SAM" id="SignalP"/>
    </source>
</evidence>
<dbReference type="AlphaFoldDB" id="A0A9X4XPP6"/>
<protein>
    <recommendedName>
        <fullName evidence="4">Phosphate starvation-inducible protein PsiF</fullName>
    </recommendedName>
</protein>
<comment type="caution">
    <text evidence="2">The sequence shown here is derived from an EMBL/GenBank/DDBJ whole genome shotgun (WGS) entry which is preliminary data.</text>
</comment>
<dbReference type="Proteomes" id="UP000438991">
    <property type="component" value="Unassembled WGS sequence"/>
</dbReference>
<evidence type="ECO:0000313" key="2">
    <source>
        <dbReference type="EMBL" id="MTW17369.1"/>
    </source>
</evidence>
<proteinExistence type="predicted"/>
<gene>
    <name evidence="2" type="ORF">GJ689_14265</name>
</gene>
<evidence type="ECO:0000313" key="3">
    <source>
        <dbReference type="Proteomes" id="UP000438991"/>
    </source>
</evidence>
<keyword evidence="1" id="KW-0732">Signal</keyword>
<accession>A0A9X4XPP6</accession>
<evidence type="ECO:0008006" key="4">
    <source>
        <dbReference type="Google" id="ProtNLM"/>
    </source>
</evidence>